<dbReference type="Proteomes" id="UP000295164">
    <property type="component" value="Unassembled WGS sequence"/>
</dbReference>
<dbReference type="OrthoDB" id="1494553at2"/>
<dbReference type="RefSeq" id="WP_131851189.1">
    <property type="nucleotide sequence ID" value="NZ_SKFH01000006.1"/>
</dbReference>
<evidence type="ECO:0000313" key="2">
    <source>
        <dbReference type="Proteomes" id="UP000295164"/>
    </source>
</evidence>
<evidence type="ECO:0000313" key="1">
    <source>
        <dbReference type="EMBL" id="TCZ73459.1"/>
    </source>
</evidence>
<protein>
    <recommendedName>
        <fullName evidence="3">GIY-YIG domain-containing protein</fullName>
    </recommendedName>
</protein>
<reference evidence="1 2" key="1">
    <citation type="submission" date="2019-03" db="EMBL/GenBank/DDBJ databases">
        <authorList>
            <person name="Kim M.K.M."/>
        </authorList>
    </citation>
    <scope>NUCLEOTIDE SEQUENCE [LARGE SCALE GENOMIC DNA]</scope>
    <source>
        <strain evidence="1 2">17J68-15</strain>
    </source>
</reference>
<name>A0A4R4E242_9BACT</name>
<comment type="caution">
    <text evidence="1">The sequence shown here is derived from an EMBL/GenBank/DDBJ whole genome shotgun (WGS) entry which is preliminary data.</text>
</comment>
<sequence length="155" mass="17886">MTLNEVKNLIAPYVVKSTVCRIQYSSLERDLSGACYNEMIRRSIEAKLYGIYLWTVPDGRIVYCGKAGTVKNDGTYGKHALCNRLVASRGKDKTTKIDESTFKFMFRFMHLQKIEFLDLHVFYTKDEVPPAYVESMVLFNYLKANSRLPTLNKSF</sequence>
<gene>
    <name evidence="1" type="ORF">E0486_05730</name>
</gene>
<keyword evidence="2" id="KW-1185">Reference proteome</keyword>
<accession>A0A4R4E242</accession>
<dbReference type="EMBL" id="SKFH01000006">
    <property type="protein sequence ID" value="TCZ73459.1"/>
    <property type="molecule type" value="Genomic_DNA"/>
</dbReference>
<organism evidence="1 2">
    <name type="scientific">Flaviaesturariibacter aridisoli</name>
    <dbReference type="NCBI Taxonomy" id="2545761"/>
    <lineage>
        <taxon>Bacteria</taxon>
        <taxon>Pseudomonadati</taxon>
        <taxon>Bacteroidota</taxon>
        <taxon>Chitinophagia</taxon>
        <taxon>Chitinophagales</taxon>
        <taxon>Chitinophagaceae</taxon>
        <taxon>Flaviaestuariibacter</taxon>
    </lineage>
</organism>
<proteinExistence type="predicted"/>
<dbReference type="AlphaFoldDB" id="A0A4R4E242"/>
<evidence type="ECO:0008006" key="3">
    <source>
        <dbReference type="Google" id="ProtNLM"/>
    </source>
</evidence>